<feature type="transmembrane region" description="Helical" evidence="1">
    <location>
        <begin position="198"/>
        <end position="220"/>
    </location>
</feature>
<dbReference type="OrthoDB" id="1852280at2"/>
<keyword evidence="1" id="KW-1133">Transmembrane helix</keyword>
<keyword evidence="3" id="KW-1185">Reference proteome</keyword>
<feature type="transmembrane region" description="Helical" evidence="1">
    <location>
        <begin position="46"/>
        <end position="65"/>
    </location>
</feature>
<organism evidence="2 3">
    <name type="scientific">Caldicoprobacter faecalis</name>
    <dbReference type="NCBI Taxonomy" id="937334"/>
    <lineage>
        <taxon>Bacteria</taxon>
        <taxon>Bacillati</taxon>
        <taxon>Bacillota</taxon>
        <taxon>Clostridia</taxon>
        <taxon>Caldicoprobacterales</taxon>
        <taxon>Caldicoprobacteraceae</taxon>
        <taxon>Caldicoprobacter</taxon>
    </lineage>
</organism>
<feature type="transmembrane region" description="Helical" evidence="1">
    <location>
        <begin position="128"/>
        <end position="148"/>
    </location>
</feature>
<gene>
    <name evidence="2" type="ORF">SAMN05444406_12014</name>
</gene>
<dbReference type="Pfam" id="PF04854">
    <property type="entry name" value="DUF624"/>
    <property type="match status" value="1"/>
</dbReference>
<name>A0A1I5WXB9_9FIRM</name>
<keyword evidence="1" id="KW-0472">Membrane</keyword>
<accession>A0A1I5WXB9</accession>
<dbReference type="InterPro" id="IPR006938">
    <property type="entry name" value="DUF624"/>
</dbReference>
<feature type="transmembrane region" description="Helical" evidence="1">
    <location>
        <begin position="160"/>
        <end position="186"/>
    </location>
</feature>
<dbReference type="STRING" id="937334.SAMN05444406_12014"/>
<feature type="transmembrane region" description="Helical" evidence="1">
    <location>
        <begin position="77"/>
        <end position="101"/>
    </location>
</feature>
<protein>
    <submittedName>
        <fullName evidence="2">Uncharacterized membrane protein YesL</fullName>
    </submittedName>
</protein>
<dbReference type="RefSeq" id="WP_025747490.1">
    <property type="nucleotide sequence ID" value="NZ_FOXR01000020.1"/>
</dbReference>
<proteinExistence type="predicted"/>
<dbReference type="AlphaFoldDB" id="A0A1I5WXB9"/>
<sequence length="273" mass="32358">MFGGFFERMYYGNPHKPDLKYENLREKPIKLFFTVLQVRFWNLIKLNLLYSIFWLPAFIWTYIQLQVTAQTGEPISVFYFLVLIPCLLFAGPATAGVTYVLRNWARDDHAWVFSDFKDAWKMNWKESLIVMFINGLALMIFYVNLTFYRAMAAQNILFLMLYYFMLMIGLIYAMMNIYIFPMLVTYKLKVRQIFKNALLFTLAKLPHTFIIFVLMVALFIASAWYIFPVFFVGLTFPMFIGVSLANWVFYKYMDRPANNAAESDADREKQDEQ</sequence>
<dbReference type="Proteomes" id="UP000198577">
    <property type="component" value="Unassembled WGS sequence"/>
</dbReference>
<evidence type="ECO:0000313" key="3">
    <source>
        <dbReference type="Proteomes" id="UP000198577"/>
    </source>
</evidence>
<keyword evidence="1" id="KW-0812">Transmembrane</keyword>
<evidence type="ECO:0000313" key="2">
    <source>
        <dbReference type="EMBL" id="SFQ24425.1"/>
    </source>
</evidence>
<dbReference type="EMBL" id="FOXR01000020">
    <property type="protein sequence ID" value="SFQ24425.1"/>
    <property type="molecule type" value="Genomic_DNA"/>
</dbReference>
<evidence type="ECO:0000256" key="1">
    <source>
        <dbReference type="SAM" id="Phobius"/>
    </source>
</evidence>
<feature type="transmembrane region" description="Helical" evidence="1">
    <location>
        <begin position="226"/>
        <end position="249"/>
    </location>
</feature>
<reference evidence="2 3" key="1">
    <citation type="submission" date="2016-10" db="EMBL/GenBank/DDBJ databases">
        <authorList>
            <person name="de Groot N.N."/>
        </authorList>
    </citation>
    <scope>NUCLEOTIDE SEQUENCE [LARGE SCALE GENOMIC DNA]</scope>
    <source>
        <strain evidence="2 3">DSM 20678</strain>
    </source>
</reference>